<organism evidence="2 3">
    <name type="scientific">Streptomyces cinereoruber</name>
    <dbReference type="NCBI Taxonomy" id="67260"/>
    <lineage>
        <taxon>Bacteria</taxon>
        <taxon>Bacillati</taxon>
        <taxon>Actinomycetota</taxon>
        <taxon>Actinomycetes</taxon>
        <taxon>Kitasatosporales</taxon>
        <taxon>Streptomycetaceae</taxon>
        <taxon>Streptomyces</taxon>
    </lineage>
</organism>
<reference evidence="2 3" key="1">
    <citation type="journal article" date="2014" name="Int. J. Syst. Evol. Microbiol.">
        <title>Complete genome sequence of Corynebacterium casei LMG S-19264T (=DSM 44701T), isolated from a smear-ripened cheese.</title>
        <authorList>
            <consortium name="US DOE Joint Genome Institute (JGI-PGF)"/>
            <person name="Walter F."/>
            <person name="Albersmeier A."/>
            <person name="Kalinowski J."/>
            <person name="Ruckert C."/>
        </authorList>
    </citation>
    <scope>NUCLEOTIDE SEQUENCE [LARGE SCALE GENOMIC DNA]</scope>
    <source>
        <strain evidence="2 3">JCM 4205</strain>
    </source>
</reference>
<dbReference type="Proteomes" id="UP000642014">
    <property type="component" value="Unassembled WGS sequence"/>
</dbReference>
<evidence type="ECO:0000313" key="2">
    <source>
        <dbReference type="EMBL" id="GGR03001.1"/>
    </source>
</evidence>
<comment type="caution">
    <text evidence="2">The sequence shown here is derived from an EMBL/GenBank/DDBJ whole genome shotgun (WGS) entry which is preliminary data.</text>
</comment>
<feature type="region of interest" description="Disordered" evidence="1">
    <location>
        <begin position="1"/>
        <end position="24"/>
    </location>
</feature>
<sequence>MRTSWPRPGGTVNEIAPHGPLQSKNPLRLVQVGSEGGSSVVPGRVASAVLVRGQQPPQL</sequence>
<accession>A0AAV4KAJ7</accession>
<evidence type="ECO:0000256" key="1">
    <source>
        <dbReference type="SAM" id="MobiDB-lite"/>
    </source>
</evidence>
<proteinExistence type="predicted"/>
<protein>
    <submittedName>
        <fullName evidence="2">Uncharacterized protein</fullName>
    </submittedName>
</protein>
<evidence type="ECO:0000313" key="3">
    <source>
        <dbReference type="Proteomes" id="UP000642014"/>
    </source>
</evidence>
<gene>
    <name evidence="2" type="ORF">GCM10010497_00040</name>
</gene>
<dbReference type="AlphaFoldDB" id="A0AAV4KAJ7"/>
<dbReference type="EMBL" id="BMSJ01000001">
    <property type="protein sequence ID" value="GGR03001.1"/>
    <property type="molecule type" value="Genomic_DNA"/>
</dbReference>
<name>A0AAV4KAJ7_9ACTN</name>